<comment type="caution">
    <text evidence="1">The sequence shown here is derived from an EMBL/GenBank/DDBJ whole genome shotgun (WGS) entry which is preliminary data.</text>
</comment>
<gene>
    <name evidence="1" type="ORF">AWN68_00970</name>
</gene>
<accession>A0A150XXI1</accession>
<dbReference type="Proteomes" id="UP000075615">
    <property type="component" value="Unassembled WGS sequence"/>
</dbReference>
<evidence type="ECO:0000313" key="2">
    <source>
        <dbReference type="Proteomes" id="UP000075615"/>
    </source>
</evidence>
<dbReference type="AlphaFoldDB" id="A0A150XXI1"/>
<sequence>MISCGKCHPRKTINFIFSKKITLKSKKVIVLRDDIQKSTVGYLPIFGLKGWGFSKKIKKITLQG</sequence>
<name>A0A150XXI1_9BACT</name>
<dbReference type="EMBL" id="LRDB01000001">
    <property type="protein sequence ID" value="KYG83406.1"/>
    <property type="molecule type" value="Genomic_DNA"/>
</dbReference>
<dbReference type="STRING" id="296218.AWN68_00970"/>
<protein>
    <submittedName>
        <fullName evidence="1">Uncharacterized protein</fullName>
    </submittedName>
</protein>
<evidence type="ECO:0000313" key="1">
    <source>
        <dbReference type="EMBL" id="KYG83406.1"/>
    </source>
</evidence>
<keyword evidence="2" id="KW-1185">Reference proteome</keyword>
<reference evidence="1 2" key="1">
    <citation type="submission" date="2016-01" db="EMBL/GenBank/DDBJ databases">
        <title>Genome sequencing of Roseivirga echinicomitans KMM 6058.</title>
        <authorList>
            <person name="Selvaratnam C."/>
            <person name="Thevarajoo S."/>
            <person name="Goh K.M."/>
            <person name="Ee R."/>
            <person name="Chan K.-G."/>
            <person name="Chong C.S."/>
        </authorList>
    </citation>
    <scope>NUCLEOTIDE SEQUENCE [LARGE SCALE GENOMIC DNA]</scope>
    <source>
        <strain evidence="1 2">KMM 6058</strain>
    </source>
</reference>
<organism evidence="1 2">
    <name type="scientific">Roseivirga echinicomitans</name>
    <dbReference type="NCBI Taxonomy" id="296218"/>
    <lineage>
        <taxon>Bacteria</taxon>
        <taxon>Pseudomonadati</taxon>
        <taxon>Bacteroidota</taxon>
        <taxon>Cytophagia</taxon>
        <taxon>Cytophagales</taxon>
        <taxon>Roseivirgaceae</taxon>
        <taxon>Roseivirga</taxon>
    </lineage>
</organism>
<proteinExistence type="predicted"/>